<feature type="chain" id="PRO_5012176305" description="CYTH domain-containing protein" evidence="1">
    <location>
        <begin position="34"/>
        <end position="285"/>
    </location>
</feature>
<name>A0A269PEI8_9CORY</name>
<gene>
    <name evidence="2" type="ORF">CIG21_07695</name>
</gene>
<evidence type="ECO:0008006" key="4">
    <source>
        <dbReference type="Google" id="ProtNLM"/>
    </source>
</evidence>
<proteinExistence type="predicted"/>
<dbReference type="Proteomes" id="UP000215771">
    <property type="component" value="Unassembled WGS sequence"/>
</dbReference>
<dbReference type="RefSeq" id="WP_133064808.1">
    <property type="nucleotide sequence ID" value="NZ_CP047655.1"/>
</dbReference>
<evidence type="ECO:0000256" key="1">
    <source>
        <dbReference type="SAM" id="SignalP"/>
    </source>
</evidence>
<dbReference type="AlphaFoldDB" id="A0A269PEI8"/>
<organism evidence="2 3">
    <name type="scientific">Corynebacterium hadale</name>
    <dbReference type="NCBI Taxonomy" id="2026255"/>
    <lineage>
        <taxon>Bacteria</taxon>
        <taxon>Bacillati</taxon>
        <taxon>Actinomycetota</taxon>
        <taxon>Actinomycetes</taxon>
        <taxon>Mycobacteriales</taxon>
        <taxon>Corynebacteriaceae</taxon>
        <taxon>Corynebacterium</taxon>
    </lineage>
</organism>
<reference evidence="2 3" key="1">
    <citation type="submission" date="2017-08" db="EMBL/GenBank/DDBJ databases">
        <authorList>
            <person name="de Groot N.N."/>
        </authorList>
    </citation>
    <scope>NUCLEOTIDE SEQUENCE [LARGE SCALE GENOMIC DNA]</scope>
    <source>
        <strain evidence="2 3">NBT06-6</strain>
    </source>
</reference>
<protein>
    <recommendedName>
        <fullName evidence="4">CYTH domain-containing protein</fullName>
    </recommendedName>
</protein>
<sequence length="285" mass="30617">MPTVYRVFVKKRSLPALALCVAAALAPFPHAGAAAVAAPDYQVKLRLSDTAVGADGAPSAQFRSFFDVRESSGAEQSVYFDTADGLLANHGWTARLRYKDGAQGYDVTYKYRLPLEGNSVSSESVGAGLEEARKQNFDASDTNYAAQVNASYATSTLDFSTKKSAACVTAQCEIPSADKAVAIVKDLEPGKFAKATGTTLAASDLKMTQTVEQRTWRVEIGGVKTDLEIATFGGQVWAEISEEETSRKDAVRKRDTLVAELDRAGLLVHEDAFKTGNVIESGWQQ</sequence>
<dbReference type="EMBL" id="NQMQ01000014">
    <property type="protein sequence ID" value="PAJ69450.1"/>
    <property type="molecule type" value="Genomic_DNA"/>
</dbReference>
<dbReference type="SUPFAM" id="SSF55154">
    <property type="entry name" value="CYTH-like phosphatases"/>
    <property type="match status" value="1"/>
</dbReference>
<evidence type="ECO:0000313" key="2">
    <source>
        <dbReference type="EMBL" id="PAJ69450.1"/>
    </source>
</evidence>
<dbReference type="Gene3D" id="2.40.320.10">
    <property type="entry name" value="Hypothetical Protein Pfu-838710-001"/>
    <property type="match status" value="1"/>
</dbReference>
<keyword evidence="1" id="KW-0732">Signal</keyword>
<feature type="signal peptide" evidence="1">
    <location>
        <begin position="1"/>
        <end position="33"/>
    </location>
</feature>
<accession>A0A269PEI8</accession>
<dbReference type="InterPro" id="IPR033469">
    <property type="entry name" value="CYTH-like_dom_sf"/>
</dbReference>
<comment type="caution">
    <text evidence="2">The sequence shown here is derived from an EMBL/GenBank/DDBJ whole genome shotgun (WGS) entry which is preliminary data.</text>
</comment>
<evidence type="ECO:0000313" key="3">
    <source>
        <dbReference type="Proteomes" id="UP000215771"/>
    </source>
</evidence>